<dbReference type="EMBL" id="SRYB01000022">
    <property type="protein sequence ID" value="TGY77641.1"/>
    <property type="molecule type" value="Genomic_DNA"/>
</dbReference>
<gene>
    <name evidence="1" type="ORF">E5331_13765</name>
</gene>
<comment type="caution">
    <text evidence="1">The sequence shown here is derived from an EMBL/GenBank/DDBJ whole genome shotgun (WGS) entry which is preliminary data.</text>
</comment>
<keyword evidence="2" id="KW-1185">Reference proteome</keyword>
<organism evidence="1 2">
    <name type="scientific">Lepagella muris</name>
    <dbReference type="NCBI Taxonomy" id="3032870"/>
    <lineage>
        <taxon>Bacteria</taxon>
        <taxon>Pseudomonadati</taxon>
        <taxon>Bacteroidota</taxon>
        <taxon>Bacteroidia</taxon>
        <taxon>Bacteroidales</taxon>
        <taxon>Muribaculaceae</taxon>
        <taxon>Lepagella</taxon>
    </lineage>
</organism>
<accession>A0AC61REM4</accession>
<name>A0AC61REM4_9BACT</name>
<reference evidence="1" key="1">
    <citation type="submission" date="2019-04" db="EMBL/GenBank/DDBJ databases">
        <title>Microbes associate with the intestines of laboratory mice.</title>
        <authorList>
            <person name="Navarre W."/>
            <person name="Wong E."/>
            <person name="Huang K."/>
            <person name="Tropini C."/>
            <person name="Ng K."/>
            <person name="Yu B."/>
        </authorList>
    </citation>
    <scope>NUCLEOTIDE SEQUENCE</scope>
    <source>
        <strain evidence="1">NM04_E33</strain>
    </source>
</reference>
<dbReference type="Proteomes" id="UP000306319">
    <property type="component" value="Unassembled WGS sequence"/>
</dbReference>
<evidence type="ECO:0000313" key="2">
    <source>
        <dbReference type="Proteomes" id="UP000306319"/>
    </source>
</evidence>
<evidence type="ECO:0000313" key="1">
    <source>
        <dbReference type="EMBL" id="TGY77641.1"/>
    </source>
</evidence>
<proteinExistence type="predicted"/>
<sequence>MRSLTSLIFAVIFGLAAFAEPVKMANLVVFVRFADENKGHWQHDRDYYEKMFNDTTQDANSVRNFFLDMSYGRFDWESTFAEVEYQDSHTRGYFQPKSSTNPDGYSSLDVLFDTRFKTLIKDMCIFLEDKLPEDIELDRNNDGEIDNIVIIISGKSDLSASKMLWPMNNRGATAELRGLKSGNFLRVFDQANGYKSMVPQPLNTGVLCHEMMHTLNAFDLYTSGDNKLEPVNIWDLMSDNQFKPQGMTAYMRSEYGKDYGDWIPEEKIPTLTEEGTYTLPAISTRDTETVAYKIVPDPAKPEYFMLEYRDNSNVWDCSLPASGLLVYRVNPSLNGNTGANFEVYIFRPGGSTDKAGSIAKAPLGPDTKRYTFGTENDDDYPFYSDGTRAPFSISGVQKAGKEISFKVKFSSTGDSGIDDLPADNDSEKIIYNMQGIRIREITSPGLYIINGKKVLVN</sequence>
<protein>
    <submittedName>
        <fullName evidence="1">Uncharacterized protein</fullName>
    </submittedName>
</protein>